<dbReference type="InterPro" id="IPR041694">
    <property type="entry name" value="ADH_N_2"/>
</dbReference>
<evidence type="ECO:0000256" key="1">
    <source>
        <dbReference type="ARBA" id="ARBA00023002"/>
    </source>
</evidence>
<dbReference type="PANTHER" id="PTHR43205">
    <property type="entry name" value="PROSTAGLANDIN REDUCTASE"/>
    <property type="match status" value="1"/>
</dbReference>
<comment type="caution">
    <text evidence="3">The sequence shown here is derived from an EMBL/GenBank/DDBJ whole genome shotgun (WGS) entry which is preliminary data.</text>
</comment>
<dbReference type="Gene3D" id="3.40.50.720">
    <property type="entry name" value="NAD(P)-binding Rossmann-like Domain"/>
    <property type="match status" value="1"/>
</dbReference>
<dbReference type="OrthoDB" id="9805663at2"/>
<dbReference type="FunFam" id="3.40.50.720:FF:000121">
    <property type="entry name" value="Prostaglandin reductase 2"/>
    <property type="match status" value="1"/>
</dbReference>
<evidence type="ECO:0000313" key="3">
    <source>
        <dbReference type="EMBL" id="OUJ74821.1"/>
    </source>
</evidence>
<keyword evidence="1" id="KW-0560">Oxidoreductase</keyword>
<dbReference type="Pfam" id="PF00107">
    <property type="entry name" value="ADH_zinc_N"/>
    <property type="match status" value="1"/>
</dbReference>
<dbReference type="EMBL" id="MTSE01000003">
    <property type="protein sequence ID" value="OUJ74821.1"/>
    <property type="molecule type" value="Genomic_DNA"/>
</dbReference>
<sequence length="331" mass="35055">MLQTNVIILKTRPVGLPKVSDFQLTTEEVPALRAGEVLLKAVYISVDPYLRGKMSGTKVPRFEVGQAIASKVIAEVVDSNNDNFSQGEFVSHYLDWKEYQLSDGMGLVKVDATAAPLTTALGVLGITGLSAYFALLDIGQPKVGETLVVSGAAGAVGSIAGQLGKLMGCRVVGLVGTDEKAALITSKFGFDEAINYRTTPDLPAALAAACPQGVDIYFDNVGGPISDAVLASLNPYGRVAACGAIANYNDTEPALSPSMLPLVVYKFLTIRGFLIADYAARFPEGLAQLALWLKQGKLTYAETIVQGFDRLPEAFIGLFAGQNEGKMIVKI</sequence>
<dbReference type="CDD" id="cd05288">
    <property type="entry name" value="PGDH"/>
    <property type="match status" value="1"/>
</dbReference>
<dbReference type="GO" id="GO:0016628">
    <property type="term" value="F:oxidoreductase activity, acting on the CH-CH group of donors, NAD or NADP as acceptor"/>
    <property type="evidence" value="ECO:0007669"/>
    <property type="project" value="InterPro"/>
</dbReference>
<keyword evidence="4" id="KW-1185">Reference proteome</keyword>
<evidence type="ECO:0000313" key="4">
    <source>
        <dbReference type="Proteomes" id="UP000194873"/>
    </source>
</evidence>
<dbReference type="SUPFAM" id="SSF50129">
    <property type="entry name" value="GroES-like"/>
    <property type="match status" value="1"/>
</dbReference>
<accession>A0A243WGD9</accession>
<dbReference type="SUPFAM" id="SSF51735">
    <property type="entry name" value="NAD(P)-binding Rossmann-fold domains"/>
    <property type="match status" value="1"/>
</dbReference>
<dbReference type="SMART" id="SM00829">
    <property type="entry name" value="PKS_ER"/>
    <property type="match status" value="1"/>
</dbReference>
<dbReference type="Gene3D" id="3.90.180.10">
    <property type="entry name" value="Medium-chain alcohol dehydrogenases, catalytic domain"/>
    <property type="match status" value="1"/>
</dbReference>
<dbReference type="InterPro" id="IPR045010">
    <property type="entry name" value="MDR_fam"/>
</dbReference>
<feature type="domain" description="Enoyl reductase (ER)" evidence="2">
    <location>
        <begin position="15"/>
        <end position="329"/>
    </location>
</feature>
<dbReference type="Proteomes" id="UP000194873">
    <property type="component" value="Unassembled WGS sequence"/>
</dbReference>
<dbReference type="Pfam" id="PF16884">
    <property type="entry name" value="ADH_N_2"/>
    <property type="match status" value="1"/>
</dbReference>
<evidence type="ECO:0000259" key="2">
    <source>
        <dbReference type="SMART" id="SM00829"/>
    </source>
</evidence>
<dbReference type="AlphaFoldDB" id="A0A243WGD9"/>
<gene>
    <name evidence="3" type="ORF">BXP70_08690</name>
</gene>
<name>A0A243WGD9_9BACT</name>
<dbReference type="PANTHER" id="PTHR43205:SF7">
    <property type="entry name" value="PROSTAGLANDIN REDUCTASE 1"/>
    <property type="match status" value="1"/>
</dbReference>
<proteinExistence type="predicted"/>
<dbReference type="InterPro" id="IPR013149">
    <property type="entry name" value="ADH-like_C"/>
</dbReference>
<dbReference type="InterPro" id="IPR020843">
    <property type="entry name" value="ER"/>
</dbReference>
<dbReference type="InterPro" id="IPR036291">
    <property type="entry name" value="NAD(P)-bd_dom_sf"/>
</dbReference>
<protein>
    <submittedName>
        <fullName evidence="3">NADP-dependent oxidoreductase</fullName>
    </submittedName>
</protein>
<reference evidence="3 4" key="1">
    <citation type="submission" date="2017-01" db="EMBL/GenBank/DDBJ databases">
        <title>A new Hymenobacter.</title>
        <authorList>
            <person name="Liang Y."/>
            <person name="Feng F."/>
        </authorList>
    </citation>
    <scope>NUCLEOTIDE SEQUENCE [LARGE SCALE GENOMIC DNA]</scope>
    <source>
        <strain evidence="3">MIMBbqt21</strain>
    </source>
</reference>
<dbReference type="InterPro" id="IPR011032">
    <property type="entry name" value="GroES-like_sf"/>
</dbReference>
<organism evidence="3 4">
    <name type="scientific">Hymenobacter crusticola</name>
    <dbReference type="NCBI Taxonomy" id="1770526"/>
    <lineage>
        <taxon>Bacteria</taxon>
        <taxon>Pseudomonadati</taxon>
        <taxon>Bacteroidota</taxon>
        <taxon>Cytophagia</taxon>
        <taxon>Cytophagales</taxon>
        <taxon>Hymenobacteraceae</taxon>
        <taxon>Hymenobacter</taxon>
    </lineage>
</organism>